<dbReference type="GO" id="GO:0005507">
    <property type="term" value="F:copper ion binding"/>
    <property type="evidence" value="ECO:0007669"/>
    <property type="project" value="TreeGrafter"/>
</dbReference>
<proteinExistence type="evidence at transcript level"/>
<dbReference type="InterPro" id="IPR004323">
    <property type="entry name" value="Ion_tolerance_CutA"/>
</dbReference>
<name>F1LD50_ASCSU</name>
<evidence type="ECO:0000313" key="3">
    <source>
        <dbReference type="EMBL" id="ADY48054.1"/>
    </source>
</evidence>
<keyword evidence="2" id="KW-0732">Signal</keyword>
<evidence type="ECO:0000256" key="1">
    <source>
        <dbReference type="ARBA" id="ARBA00010169"/>
    </source>
</evidence>
<feature type="signal peptide" evidence="2">
    <location>
        <begin position="1"/>
        <end position="24"/>
    </location>
</feature>
<protein>
    <submittedName>
        <fullName evidence="3">Protein CutA</fullName>
    </submittedName>
</protein>
<organism evidence="3">
    <name type="scientific">Ascaris suum</name>
    <name type="common">Pig roundworm</name>
    <name type="synonym">Ascaris lumbricoides</name>
    <dbReference type="NCBI Taxonomy" id="6253"/>
    <lineage>
        <taxon>Eukaryota</taxon>
        <taxon>Metazoa</taxon>
        <taxon>Ecdysozoa</taxon>
        <taxon>Nematoda</taxon>
        <taxon>Chromadorea</taxon>
        <taxon>Rhabditida</taxon>
        <taxon>Spirurina</taxon>
        <taxon>Ascaridomorpha</taxon>
        <taxon>Ascaridoidea</taxon>
        <taxon>Ascarididae</taxon>
        <taxon>Ascaris</taxon>
    </lineage>
</organism>
<dbReference type="SUPFAM" id="SSF54913">
    <property type="entry name" value="GlnB-like"/>
    <property type="match status" value="1"/>
</dbReference>
<dbReference type="InterPro" id="IPR015867">
    <property type="entry name" value="N-reg_PII/ATP_PRibTrfase_C"/>
</dbReference>
<dbReference type="Pfam" id="PF03091">
    <property type="entry name" value="CutA1"/>
    <property type="match status" value="1"/>
</dbReference>
<dbReference type="PANTHER" id="PTHR23419">
    <property type="entry name" value="DIVALENT CATION TOLERANCE CUTA-RELATED"/>
    <property type="match status" value="1"/>
</dbReference>
<sequence length="140" mass="15282">MVRELTIAVLASVVIFICYKQAASSNTSMAAKSALSALHSVVYVTVPNITVAKQIAREVVSGKLAACVNIIPSVTSVYEWEGKLEEGSELLLIMKTRSSAIERLQKKVLELHPYEVPEFIAAPITSGSDAYLKWVDEQVE</sequence>
<dbReference type="Gene3D" id="3.30.70.120">
    <property type="match status" value="1"/>
</dbReference>
<accession>F1LD50</accession>
<dbReference type="PANTHER" id="PTHR23419:SF8">
    <property type="entry name" value="FI09726P"/>
    <property type="match status" value="1"/>
</dbReference>
<dbReference type="EMBL" id="JI178435">
    <property type="protein sequence ID" value="ADY48054.1"/>
    <property type="molecule type" value="mRNA"/>
</dbReference>
<feature type="chain" id="PRO_5003268781" evidence="2">
    <location>
        <begin position="25"/>
        <end position="140"/>
    </location>
</feature>
<comment type="similarity">
    <text evidence="1">Belongs to the CutA family.</text>
</comment>
<reference evidence="3" key="1">
    <citation type="journal article" date="2011" name="Genome Res.">
        <title>Deep small RNA sequencing from the nematode Ascaris reveals conservation, functional diversification, and novel developmental profiles.</title>
        <authorList>
            <person name="Wang J."/>
            <person name="Czech B."/>
            <person name="Crunk A."/>
            <person name="Wallace A."/>
            <person name="Mitreva M."/>
            <person name="Hannon G.J."/>
            <person name="Davis R.E."/>
        </authorList>
    </citation>
    <scope>NUCLEOTIDE SEQUENCE</scope>
</reference>
<dbReference type="InterPro" id="IPR011322">
    <property type="entry name" value="N-reg_PII-like_a/b"/>
</dbReference>
<dbReference type="AlphaFoldDB" id="F1LD50"/>
<dbReference type="GO" id="GO:0010038">
    <property type="term" value="P:response to metal ion"/>
    <property type="evidence" value="ECO:0007669"/>
    <property type="project" value="InterPro"/>
</dbReference>
<evidence type="ECO:0000256" key="2">
    <source>
        <dbReference type="SAM" id="SignalP"/>
    </source>
</evidence>